<accession>A0A136PJ78</accession>
<dbReference type="Proteomes" id="UP000070620">
    <property type="component" value="Unassembled WGS sequence"/>
</dbReference>
<proteinExistence type="predicted"/>
<dbReference type="RefSeq" id="WP_067373288.1">
    <property type="nucleotide sequence ID" value="NZ_JBIUBN010000047.1"/>
</dbReference>
<organism evidence="2 3">
    <name type="scientific">Micromonospora rosaria</name>
    <dbReference type="NCBI Taxonomy" id="47874"/>
    <lineage>
        <taxon>Bacteria</taxon>
        <taxon>Bacillati</taxon>
        <taxon>Actinomycetota</taxon>
        <taxon>Actinomycetes</taxon>
        <taxon>Micromonosporales</taxon>
        <taxon>Micromonosporaceae</taxon>
        <taxon>Micromonospora</taxon>
    </lineage>
</organism>
<keyword evidence="3" id="KW-1185">Reference proteome</keyword>
<reference evidence="2 3" key="1">
    <citation type="submission" date="2016-01" db="EMBL/GenBank/DDBJ databases">
        <title>Whole genome sequence and analysis of Micromonospora rosaria DSM 803, which can produce antibacterial substance rosamicin.</title>
        <authorList>
            <person name="Yang H."/>
            <person name="He X."/>
            <person name="Zhu D."/>
        </authorList>
    </citation>
    <scope>NUCLEOTIDE SEQUENCE [LARGE SCALE GENOMIC DNA]</scope>
    <source>
        <strain evidence="2 3">DSM 803</strain>
    </source>
</reference>
<dbReference type="EMBL" id="LRQV01000189">
    <property type="protein sequence ID" value="KXK58472.1"/>
    <property type="molecule type" value="Genomic_DNA"/>
</dbReference>
<gene>
    <name evidence="2" type="ORF">AWW66_29585</name>
</gene>
<feature type="compositionally biased region" description="Low complexity" evidence="1">
    <location>
        <begin position="9"/>
        <end position="22"/>
    </location>
</feature>
<comment type="caution">
    <text evidence="2">The sequence shown here is derived from an EMBL/GenBank/DDBJ whole genome shotgun (WGS) entry which is preliminary data.</text>
</comment>
<name>A0A136PJ78_9ACTN</name>
<evidence type="ECO:0000256" key="1">
    <source>
        <dbReference type="SAM" id="MobiDB-lite"/>
    </source>
</evidence>
<evidence type="ECO:0000313" key="3">
    <source>
        <dbReference type="Proteomes" id="UP000070620"/>
    </source>
</evidence>
<sequence length="70" mass="7419">MACPRSSLPAPVDPVGGPPAAVLRPATSRPVDGTGQTLDVRIGDGRERILDVLRAGGMRFRDGARWRPAQ</sequence>
<feature type="region of interest" description="Disordered" evidence="1">
    <location>
        <begin position="1"/>
        <end position="39"/>
    </location>
</feature>
<protein>
    <submittedName>
        <fullName evidence="2">Uncharacterized protein</fullName>
    </submittedName>
</protein>
<dbReference type="AlphaFoldDB" id="A0A136PJ78"/>
<evidence type="ECO:0000313" key="2">
    <source>
        <dbReference type="EMBL" id="KXK58472.1"/>
    </source>
</evidence>